<dbReference type="Proteomes" id="UP001458880">
    <property type="component" value="Unassembled WGS sequence"/>
</dbReference>
<dbReference type="EMBL" id="JASPKY010000023">
    <property type="protein sequence ID" value="KAK9752096.1"/>
    <property type="molecule type" value="Genomic_DNA"/>
</dbReference>
<organism evidence="1 2">
    <name type="scientific">Popillia japonica</name>
    <name type="common">Japanese beetle</name>
    <dbReference type="NCBI Taxonomy" id="7064"/>
    <lineage>
        <taxon>Eukaryota</taxon>
        <taxon>Metazoa</taxon>
        <taxon>Ecdysozoa</taxon>
        <taxon>Arthropoda</taxon>
        <taxon>Hexapoda</taxon>
        <taxon>Insecta</taxon>
        <taxon>Pterygota</taxon>
        <taxon>Neoptera</taxon>
        <taxon>Endopterygota</taxon>
        <taxon>Coleoptera</taxon>
        <taxon>Polyphaga</taxon>
        <taxon>Scarabaeiformia</taxon>
        <taxon>Scarabaeidae</taxon>
        <taxon>Rutelinae</taxon>
        <taxon>Popillia</taxon>
    </lineage>
</organism>
<proteinExistence type="predicted"/>
<accession>A0AAW1N136</accession>
<evidence type="ECO:0000313" key="1">
    <source>
        <dbReference type="EMBL" id="KAK9752096.1"/>
    </source>
</evidence>
<dbReference type="AlphaFoldDB" id="A0AAW1N136"/>
<protein>
    <submittedName>
        <fullName evidence="1">Uncharacterized protein</fullName>
    </submittedName>
</protein>
<reference evidence="1 2" key="1">
    <citation type="journal article" date="2024" name="BMC Genomics">
        <title>De novo assembly and annotation of Popillia japonica's genome with initial clues to its potential as an invasive pest.</title>
        <authorList>
            <person name="Cucini C."/>
            <person name="Boschi S."/>
            <person name="Funari R."/>
            <person name="Cardaioli E."/>
            <person name="Iannotti N."/>
            <person name="Marturano G."/>
            <person name="Paoli F."/>
            <person name="Bruttini M."/>
            <person name="Carapelli A."/>
            <person name="Frati F."/>
            <person name="Nardi F."/>
        </authorList>
    </citation>
    <scope>NUCLEOTIDE SEQUENCE [LARGE SCALE GENOMIC DNA]</scope>
    <source>
        <strain evidence="1">DMR45628</strain>
    </source>
</reference>
<evidence type="ECO:0000313" key="2">
    <source>
        <dbReference type="Proteomes" id="UP001458880"/>
    </source>
</evidence>
<comment type="caution">
    <text evidence="1">The sequence shown here is derived from an EMBL/GenBank/DDBJ whole genome shotgun (WGS) entry which is preliminary data.</text>
</comment>
<gene>
    <name evidence="1" type="ORF">QE152_g4480</name>
</gene>
<sequence length="102" mass="11605">MRKASKELSNQLETAGIVRISALTLRGRLNEVGLVSRRPGTVPRLTADHRSCKLSTKKNYRLETLRWKDQVTEDLRRMEVAGWSEKLKGGDPKMEGPSDRRS</sequence>
<name>A0AAW1N136_POPJA</name>
<keyword evidence="2" id="KW-1185">Reference proteome</keyword>